<dbReference type="Pfam" id="PF00144">
    <property type="entry name" value="Beta-lactamase"/>
    <property type="match status" value="1"/>
</dbReference>
<dbReference type="InterPro" id="IPR050789">
    <property type="entry name" value="Diverse_Enzym_Activities"/>
</dbReference>
<organism evidence="2">
    <name type="scientific">marine metagenome</name>
    <dbReference type="NCBI Taxonomy" id="408172"/>
    <lineage>
        <taxon>unclassified sequences</taxon>
        <taxon>metagenomes</taxon>
        <taxon>ecological metagenomes</taxon>
    </lineage>
</organism>
<dbReference type="PANTHER" id="PTHR43283:SF3">
    <property type="entry name" value="BETA-LACTAMASE FAMILY PROTEIN (AFU_ORTHOLOGUE AFUA_5G07500)"/>
    <property type="match status" value="1"/>
</dbReference>
<sequence>MLTRAIAEQIGIRLTDPSSGWITMSSSVTPSTGIFEHDNYPMTIRVAISMFLPFWMVVAVLSCSAPASESPLPWADVSDSGVSTERLEQIAPAMQRYVDEGKTGGIVTMVAHRGHLVHWDAVGFRDLDSQDPLEVNDIFRIYSMTKPITSVAVMMLVEDALISLDDPVSLYLAGFEDVGVYVEGELVPPREPMTIADLLGHTSGLTYGDFGQTHVDSLYRTADVFSGDLANLVEEVTELPLLSHPGSLWNYGVSVDVLARLVEVVSGQPFDEFLHARIFKPLGMIDTDFVVPPEKMARFTTSYTATRNGALRMFEYPFEGIYNTKPELLSGGGGLVSTAADYVRFAQMLLNGGEFNGVRLLRRENVALMRTNRLAEHLIPISIATWRADGYGFGLGFSVLVDEDASSVPDNNGVFRWWGIGSTYFWIDPDEELIALVMTQLYPPSLGMLEPEFQTLVYNALKN</sequence>
<dbReference type="InterPro" id="IPR012338">
    <property type="entry name" value="Beta-lactam/transpept-like"/>
</dbReference>
<gene>
    <name evidence="2" type="ORF">METZ01_LOCUS38280</name>
</gene>
<evidence type="ECO:0000259" key="1">
    <source>
        <dbReference type="Pfam" id="PF00144"/>
    </source>
</evidence>
<dbReference type="EMBL" id="UINC01001635">
    <property type="protein sequence ID" value="SUZ85426.1"/>
    <property type="molecule type" value="Genomic_DNA"/>
</dbReference>
<dbReference type="AlphaFoldDB" id="A0A381R157"/>
<proteinExistence type="predicted"/>
<accession>A0A381R157</accession>
<dbReference type="SUPFAM" id="SSF56601">
    <property type="entry name" value="beta-lactamase/transpeptidase-like"/>
    <property type="match status" value="1"/>
</dbReference>
<dbReference type="InterPro" id="IPR001466">
    <property type="entry name" value="Beta-lactam-related"/>
</dbReference>
<reference evidence="2" key="1">
    <citation type="submission" date="2018-05" db="EMBL/GenBank/DDBJ databases">
        <authorList>
            <person name="Lanie J.A."/>
            <person name="Ng W.-L."/>
            <person name="Kazmierczak K.M."/>
            <person name="Andrzejewski T.M."/>
            <person name="Davidsen T.M."/>
            <person name="Wayne K.J."/>
            <person name="Tettelin H."/>
            <person name="Glass J.I."/>
            <person name="Rusch D."/>
            <person name="Podicherti R."/>
            <person name="Tsui H.-C.T."/>
            <person name="Winkler M.E."/>
        </authorList>
    </citation>
    <scope>NUCLEOTIDE SEQUENCE</scope>
</reference>
<name>A0A381R157_9ZZZZ</name>
<evidence type="ECO:0000313" key="2">
    <source>
        <dbReference type="EMBL" id="SUZ85426.1"/>
    </source>
</evidence>
<protein>
    <recommendedName>
        <fullName evidence="1">Beta-lactamase-related domain-containing protein</fullName>
    </recommendedName>
</protein>
<dbReference type="Gene3D" id="3.40.710.10">
    <property type="entry name" value="DD-peptidase/beta-lactamase superfamily"/>
    <property type="match status" value="1"/>
</dbReference>
<feature type="domain" description="Beta-lactamase-related" evidence="1">
    <location>
        <begin position="93"/>
        <end position="444"/>
    </location>
</feature>
<dbReference type="PANTHER" id="PTHR43283">
    <property type="entry name" value="BETA-LACTAMASE-RELATED"/>
    <property type="match status" value="1"/>
</dbReference>